<sequence length="162" mass="18177">MFGDIVPDAPRERQTIRVSRAEFESFREWGIDGTGLTAAARVRDSRGRTALVKNRWSTGWILPGSVVEPGERLREAARREVREETGLHPMIDEPPVVLEQTYVSSPDEAQFDAAYVVYAASAGGRIPDSREPGETPDEIRAAQWFETLPDELHDGDLLRPYL</sequence>
<name>A0A8J8Q6S5_9EURY</name>
<keyword evidence="5" id="KW-1185">Reference proteome</keyword>
<dbReference type="Pfam" id="PF00293">
    <property type="entry name" value="NUDIX"/>
    <property type="match status" value="1"/>
</dbReference>
<dbReference type="EMBL" id="PHNJ01000005">
    <property type="protein sequence ID" value="TYL38295.1"/>
    <property type="molecule type" value="Genomic_DNA"/>
</dbReference>
<proteinExistence type="predicted"/>
<reference evidence="4" key="1">
    <citation type="submission" date="2017-11" db="EMBL/GenBank/DDBJ databases">
        <authorList>
            <person name="Kajale S.C."/>
            <person name="Sharma A."/>
        </authorList>
    </citation>
    <scope>NUCLEOTIDE SEQUENCE</scope>
    <source>
        <strain evidence="4">LS1_42</strain>
    </source>
</reference>
<evidence type="ECO:0000256" key="1">
    <source>
        <dbReference type="ARBA" id="ARBA00001946"/>
    </source>
</evidence>
<feature type="domain" description="Nudix hydrolase" evidence="3">
    <location>
        <begin position="33"/>
        <end position="162"/>
    </location>
</feature>
<comment type="cofactor">
    <cofactor evidence="1">
        <name>Mg(2+)</name>
        <dbReference type="ChEBI" id="CHEBI:18420"/>
    </cofactor>
</comment>
<dbReference type="Gene3D" id="3.90.79.10">
    <property type="entry name" value="Nucleoside Triphosphate Pyrophosphohydrolase"/>
    <property type="match status" value="1"/>
</dbReference>
<dbReference type="Proteomes" id="UP000766904">
    <property type="component" value="Unassembled WGS sequence"/>
</dbReference>
<evidence type="ECO:0000313" key="5">
    <source>
        <dbReference type="Proteomes" id="UP000766904"/>
    </source>
</evidence>
<dbReference type="InterPro" id="IPR020476">
    <property type="entry name" value="Nudix_hydrolase"/>
</dbReference>
<dbReference type="PANTHER" id="PTHR43046">
    <property type="entry name" value="GDP-MANNOSE MANNOSYL HYDROLASE"/>
    <property type="match status" value="1"/>
</dbReference>
<evidence type="ECO:0000259" key="3">
    <source>
        <dbReference type="PROSITE" id="PS51462"/>
    </source>
</evidence>
<gene>
    <name evidence="4" type="ORF">CV102_10795</name>
</gene>
<dbReference type="InterPro" id="IPR015797">
    <property type="entry name" value="NUDIX_hydrolase-like_dom_sf"/>
</dbReference>
<dbReference type="RefSeq" id="WP_148857994.1">
    <property type="nucleotide sequence ID" value="NZ_PHNJ01000005.1"/>
</dbReference>
<comment type="caution">
    <text evidence="4">The sequence shown here is derived from an EMBL/GenBank/DDBJ whole genome shotgun (WGS) entry which is preliminary data.</text>
</comment>
<dbReference type="GO" id="GO:0016787">
    <property type="term" value="F:hydrolase activity"/>
    <property type="evidence" value="ECO:0007669"/>
    <property type="project" value="UniProtKB-KW"/>
</dbReference>
<protein>
    <submittedName>
        <fullName evidence="4">NUDIX hydrolase</fullName>
    </submittedName>
</protein>
<dbReference type="PANTHER" id="PTHR43046:SF14">
    <property type="entry name" value="MUTT_NUDIX FAMILY PROTEIN"/>
    <property type="match status" value="1"/>
</dbReference>
<evidence type="ECO:0000256" key="2">
    <source>
        <dbReference type="ARBA" id="ARBA00022801"/>
    </source>
</evidence>
<dbReference type="AlphaFoldDB" id="A0A8J8Q6S5"/>
<accession>A0A8J8Q6S5</accession>
<dbReference type="PROSITE" id="PS51462">
    <property type="entry name" value="NUDIX"/>
    <property type="match status" value="1"/>
</dbReference>
<dbReference type="PRINTS" id="PR00502">
    <property type="entry name" value="NUDIXFAMILY"/>
</dbReference>
<keyword evidence="2 4" id="KW-0378">Hydrolase</keyword>
<dbReference type="SUPFAM" id="SSF55811">
    <property type="entry name" value="Nudix"/>
    <property type="match status" value="1"/>
</dbReference>
<organism evidence="4 5">
    <name type="scientific">Natronococcus pandeyae</name>
    <dbReference type="NCBI Taxonomy" id="2055836"/>
    <lineage>
        <taxon>Archaea</taxon>
        <taxon>Methanobacteriati</taxon>
        <taxon>Methanobacteriota</taxon>
        <taxon>Stenosarchaea group</taxon>
        <taxon>Halobacteria</taxon>
        <taxon>Halobacteriales</taxon>
        <taxon>Natrialbaceae</taxon>
        <taxon>Natronococcus</taxon>
    </lineage>
</organism>
<evidence type="ECO:0000313" key="4">
    <source>
        <dbReference type="EMBL" id="TYL38295.1"/>
    </source>
</evidence>
<dbReference type="InterPro" id="IPR000086">
    <property type="entry name" value="NUDIX_hydrolase_dom"/>
</dbReference>